<feature type="compositionally biased region" description="Polar residues" evidence="12">
    <location>
        <begin position="1"/>
        <end position="10"/>
    </location>
</feature>
<feature type="transmembrane region" description="Helical" evidence="13">
    <location>
        <begin position="829"/>
        <end position="847"/>
    </location>
</feature>
<evidence type="ECO:0000259" key="14">
    <source>
        <dbReference type="PROSITE" id="PS50893"/>
    </source>
</evidence>
<feature type="compositionally biased region" description="Low complexity" evidence="12">
    <location>
        <begin position="1298"/>
        <end position="1307"/>
    </location>
</feature>
<evidence type="ECO:0000313" key="16">
    <source>
        <dbReference type="EMBL" id="KAG0659031.1"/>
    </source>
</evidence>
<comment type="similarity">
    <text evidence="2">Belongs to the ABC transporter superfamily. ABCB family. Multidrug resistance exporter (TC 3.A.1.201) subfamily.</text>
</comment>
<dbReference type="PROSITE" id="PS50893">
    <property type="entry name" value="ABC_TRANSPORTER_2"/>
    <property type="match status" value="2"/>
</dbReference>
<dbReference type="InterPro" id="IPR027417">
    <property type="entry name" value="P-loop_NTPase"/>
</dbReference>
<keyword evidence="17" id="KW-1185">Reference proteome</keyword>
<feature type="domain" description="ABC transmembrane type-1" evidence="15">
    <location>
        <begin position="703"/>
        <end position="994"/>
    </location>
</feature>
<evidence type="ECO:0000256" key="7">
    <source>
        <dbReference type="ARBA" id="ARBA00022840"/>
    </source>
</evidence>
<feature type="transmembrane region" description="Helical" evidence="13">
    <location>
        <begin position="754"/>
        <end position="777"/>
    </location>
</feature>
<dbReference type="SMART" id="SM00382">
    <property type="entry name" value="AAA"/>
    <property type="match status" value="2"/>
</dbReference>
<dbReference type="FunFam" id="1.20.1560.10:FF:000102">
    <property type="entry name" value="ABC multidrug transporter Mdr1"/>
    <property type="match status" value="1"/>
</dbReference>
<evidence type="ECO:0000259" key="15">
    <source>
        <dbReference type="PROSITE" id="PS50929"/>
    </source>
</evidence>
<keyword evidence="7" id="KW-0067">ATP-binding</keyword>
<dbReference type="InterPro" id="IPR003439">
    <property type="entry name" value="ABC_transporter-like_ATP-bd"/>
</dbReference>
<feature type="transmembrane region" description="Helical" evidence="13">
    <location>
        <begin position="1388"/>
        <end position="1416"/>
    </location>
</feature>
<evidence type="ECO:0000256" key="4">
    <source>
        <dbReference type="ARBA" id="ARBA00022692"/>
    </source>
</evidence>
<protein>
    <submittedName>
        <fullName evidence="16">GTPase-activating protein</fullName>
    </submittedName>
</protein>
<dbReference type="InterPro" id="IPR003593">
    <property type="entry name" value="AAA+_ATPase"/>
</dbReference>
<dbReference type="InterPro" id="IPR014752">
    <property type="entry name" value="Arrestin-like_C"/>
</dbReference>
<feature type="region of interest" description="Disordered" evidence="12">
    <location>
        <begin position="290"/>
        <end position="315"/>
    </location>
</feature>
<feature type="transmembrane region" description="Helical" evidence="13">
    <location>
        <begin position="1528"/>
        <end position="1549"/>
    </location>
</feature>
<feature type="transmembrane region" description="Helical" evidence="13">
    <location>
        <begin position="935"/>
        <end position="955"/>
    </location>
</feature>
<name>A0A9P6VXZ2_RHOMI</name>
<comment type="caution">
    <text evidence="16">The sequence shown here is derived from an EMBL/GenBank/DDBJ whole genome shotgun (WGS) entry which is preliminary data.</text>
</comment>
<keyword evidence="9 13" id="KW-1133">Transmembrane helix</keyword>
<dbReference type="PROSITE" id="PS50929">
    <property type="entry name" value="ABC_TM1F"/>
    <property type="match status" value="2"/>
</dbReference>
<dbReference type="FunFam" id="3.40.50.300:FF:000479">
    <property type="entry name" value="Multidrug resistance protein 1A"/>
    <property type="match status" value="1"/>
</dbReference>
<evidence type="ECO:0000313" key="17">
    <source>
        <dbReference type="Proteomes" id="UP000777482"/>
    </source>
</evidence>
<keyword evidence="11" id="KW-0325">Glycoprotein</keyword>
<dbReference type="EMBL" id="PUHQ01000058">
    <property type="protein sequence ID" value="KAG0659031.1"/>
    <property type="molecule type" value="Genomic_DNA"/>
</dbReference>
<dbReference type="GO" id="GO:0016887">
    <property type="term" value="F:ATP hydrolysis activity"/>
    <property type="evidence" value="ECO:0007669"/>
    <property type="project" value="InterPro"/>
</dbReference>
<dbReference type="PANTHER" id="PTHR43394:SF27">
    <property type="entry name" value="ATP-DEPENDENT TRANSLOCASE ABCB1-LIKE"/>
    <property type="match status" value="1"/>
</dbReference>
<dbReference type="Proteomes" id="UP000777482">
    <property type="component" value="Unassembled WGS sequence"/>
</dbReference>
<evidence type="ECO:0000256" key="12">
    <source>
        <dbReference type="SAM" id="MobiDB-lite"/>
    </source>
</evidence>
<dbReference type="GO" id="GO:0005524">
    <property type="term" value="F:ATP binding"/>
    <property type="evidence" value="ECO:0007669"/>
    <property type="project" value="UniProtKB-KW"/>
</dbReference>
<feature type="compositionally biased region" description="Basic residues" evidence="12">
    <location>
        <begin position="633"/>
        <end position="644"/>
    </location>
</feature>
<dbReference type="Gene3D" id="2.60.40.640">
    <property type="match status" value="1"/>
</dbReference>
<dbReference type="SUPFAM" id="SSF52540">
    <property type="entry name" value="P-loop containing nucleoside triphosphate hydrolases"/>
    <property type="match status" value="2"/>
</dbReference>
<evidence type="ECO:0000256" key="11">
    <source>
        <dbReference type="ARBA" id="ARBA00023180"/>
    </source>
</evidence>
<dbReference type="GO" id="GO:0090374">
    <property type="term" value="P:oligopeptide export from mitochondrion"/>
    <property type="evidence" value="ECO:0007669"/>
    <property type="project" value="TreeGrafter"/>
</dbReference>
<dbReference type="GO" id="GO:0005743">
    <property type="term" value="C:mitochondrial inner membrane"/>
    <property type="evidence" value="ECO:0007669"/>
    <property type="project" value="TreeGrafter"/>
</dbReference>
<evidence type="ECO:0000256" key="1">
    <source>
        <dbReference type="ARBA" id="ARBA00004141"/>
    </source>
</evidence>
<evidence type="ECO:0000256" key="5">
    <source>
        <dbReference type="ARBA" id="ARBA00022737"/>
    </source>
</evidence>
<dbReference type="OrthoDB" id="6500128at2759"/>
<evidence type="ECO:0000256" key="6">
    <source>
        <dbReference type="ARBA" id="ARBA00022741"/>
    </source>
</evidence>
<evidence type="ECO:0000256" key="10">
    <source>
        <dbReference type="ARBA" id="ARBA00023136"/>
    </source>
</evidence>
<keyword evidence="5" id="KW-0677">Repeat</keyword>
<gene>
    <name evidence="16" type="primary">MDR1</name>
    <name evidence="16" type="ORF">C6P46_005327</name>
</gene>
<dbReference type="Pfam" id="PF00005">
    <property type="entry name" value="ABC_tran"/>
    <property type="match status" value="2"/>
</dbReference>
<feature type="transmembrane region" description="Helical" evidence="13">
    <location>
        <begin position="970"/>
        <end position="988"/>
    </location>
</feature>
<feature type="region of interest" description="Disordered" evidence="12">
    <location>
        <begin position="1"/>
        <end position="47"/>
    </location>
</feature>
<keyword evidence="3" id="KW-0813">Transport</keyword>
<dbReference type="InterPro" id="IPR014756">
    <property type="entry name" value="Ig_E-set"/>
</dbReference>
<feature type="domain" description="ABC transporter" evidence="14">
    <location>
        <begin position="1701"/>
        <end position="1941"/>
    </location>
</feature>
<sequence>MSKRAPTTKQGLEDPPEGGPGNPFWLASATSRPGPRRQRSGSPQGLLGKIGLAQPSLHLSLVEDVFFLHPAPEGPTYDEHVRGTVTLFLPKARTLKHLTVRLVGQYNIGWTDNTPYESGVCLERTVSLLNEGEELQLEKGEHTFEFTLIVPATAACYERCQYGRVRHVVTAKAKGLGPMNGDIVSIDKPTYFVVNPGLDEPSKPPPPLYIRLEDIADDLGPYSMTMQSQHCMVGGLILFRLNLPFPPMDLFVYSIRVRIIQSVRLQSPVDKSHTQYPTPSVQTVFVLDAATPPNNGKVSEPTRPSKSDSQTTRLGPMKVLRKDEPWKVLHLARIPSDNFVRPSTFAGTITPISISHAIQMEMIYRPATEDEINSPSPSAGEPLTVPSNKGKETEPERRRITMSKPLEIFSCCCFLDSLTLPVYSVEDPNPVPLDSELQIPCVCGATLQRLIEKQADKLMLDDDATIEYVPAVKPDGQALTPTLPLATARDMGGATNAAASVATQIPAPSLAAAAPRGLAAGQDERIEREQHAEGQHIAQAGHGTAHPLTVEPVEPAMAAPSHPGAVVAGVESPDSSANSTASPSTEVDGGDLSEKHTTHNGAASIDEKVQDALMLEKERKQQAQQDGSDGGKGKKAAKDKKKKKAAYDKRDPVEIALENPELAHLDPERRKIIAEQIAVIKRPPAGFFELFRYSTKFEIFLNVVGIICAIAAGVAQPAMTILFGNLTTAFTDFGKNPGSPDARSRLFDEVNKDVLILVYIGIASFVATWIYMFTWIYTGETTTRRVRENYLQAILRQNIAFFDRLGPGEVTTRIETDTHLIQEGISDKIAISVFFIAIFIAGFVIAIIRNWRLALVCSTIIPCIAVAGGVMNSFISKYKQQQLEETANGATLAEEVIASVRSAHAFGNQKRLADMYNEANERTLKIGLKSARFNGLGLGVFFFIIYGAYGLAFYYGTTLLLQGRITSGEIVNVFFSILIGAFSLAQLAPNLQAISFARGAATEIYATIDRVPVIDSASEAGLKPESVKGLIELENIDFIYPSRPAVQVLYNFNGIFPPGKMTALVGGSGSGKSTIIGLLERFYDPVGGVVKIDGIPIKKWNIRYLRNQIGLVSQEPVLFATTVAGNIEHGLIGSRFENETAEQKRARIIEAAKLANADGFITALPLGYDTLVGERAMLLSGGQKQRIAIARAIVSDPKILLLDEATSALDTNSETIVQDALDRASAGRTTVTIAHRLSTIRDADQIIVLTAGHILESAMSTETAKAHDILLENPDGAYSRLVNAQRLREMEEAEGGDDSSSVAGSVEQPALPGELTREQLDEMARQEKPQFETLKRTGTGRSLASQALEKRQLDLEAAGGEQHVKRNFPYLIKRMFIINRDQWKEYTLGFCFAVASGCVYPVFGIVFGGIIGVFQQTGQKLRDDGNRYALYSFIIVATICVIGQSWFYGTTAERLSAKMRVGAFRAVLRQDIAFFDEERNSTGHLTAQLADLATKVYGLFGVTQGVIIQSVFTIVAGAIIGLCYSWKIALVGIACIPLTLSAGIVRLRVVVLKDQKNKQSHAASAQMACEAAGAIRTVASLTREQDCSRIYNHQLDAPMRDSNRTAIYSNAFYSLSQALSFFVIGLIFWFGSHQLVDSGLSVKAFFVAQISVIFGGSSWYAISSARGAAADYIELVDSIPAIDAEDTGGEVFDFKNAKGHIRFENVHFRYPTRLKVPVLRGLDFEVKPGQFVAFCGASGCGKSTTIQLLERFYDPLSGRVLVDGKDISTLNVQSYRKAVALVQQEPTLYSGTIGFNIALGAFVPPEEVTQEQIEAAAKKANIHDFVMGLPDAYNTEVGGKGASLSGGQKQRVAIARALIRDPKILLLDEATSALDSESEKVVQRALDAAAKDRTTIAIAHRLSTIQNADCIYVLKDGVIAEAGSHDVLLSKRGLYYELVAQQSLEKQH</sequence>
<feature type="transmembrane region" description="Helical" evidence="13">
    <location>
        <begin position="1642"/>
        <end position="1662"/>
    </location>
</feature>
<keyword evidence="8" id="KW-1278">Translocase</keyword>
<reference evidence="16 17" key="1">
    <citation type="submission" date="2020-11" db="EMBL/GenBank/DDBJ databases">
        <title>Kefir isolates.</title>
        <authorList>
            <person name="Marcisauskas S."/>
            <person name="Kim Y."/>
            <person name="Blasche S."/>
        </authorList>
    </citation>
    <scope>NUCLEOTIDE SEQUENCE [LARGE SCALE GENOMIC DNA]</scope>
    <source>
        <strain evidence="16 17">KR</strain>
    </source>
</reference>
<dbReference type="Gene3D" id="1.20.1560.10">
    <property type="entry name" value="ABC transporter type 1, transmembrane domain"/>
    <property type="match status" value="1"/>
</dbReference>
<dbReference type="GO" id="GO:0015421">
    <property type="term" value="F:ABC-type oligopeptide transporter activity"/>
    <property type="evidence" value="ECO:0007669"/>
    <property type="project" value="TreeGrafter"/>
</dbReference>
<feature type="transmembrane region" description="Helical" evidence="13">
    <location>
        <begin position="1428"/>
        <end position="1449"/>
    </location>
</feature>
<feature type="compositionally biased region" description="Polar residues" evidence="12">
    <location>
        <begin position="292"/>
        <end position="313"/>
    </location>
</feature>
<feature type="domain" description="ABC transmembrane type-1" evidence="15">
    <location>
        <begin position="1388"/>
        <end position="1671"/>
    </location>
</feature>
<dbReference type="PROSITE" id="PS00211">
    <property type="entry name" value="ABC_TRANSPORTER_1"/>
    <property type="match status" value="2"/>
</dbReference>
<evidence type="ECO:0000256" key="8">
    <source>
        <dbReference type="ARBA" id="ARBA00022967"/>
    </source>
</evidence>
<feature type="region of interest" description="Disordered" evidence="12">
    <location>
        <begin position="1290"/>
        <end position="1315"/>
    </location>
</feature>
<dbReference type="FunFam" id="3.40.50.300:FF:000913">
    <property type="entry name" value="ABC multidrug transporter SitT"/>
    <property type="match status" value="1"/>
</dbReference>
<dbReference type="SUPFAM" id="SSF81296">
    <property type="entry name" value="E set domains"/>
    <property type="match status" value="1"/>
</dbReference>
<proteinExistence type="inferred from homology"/>
<dbReference type="InterPro" id="IPR011527">
    <property type="entry name" value="ABC1_TM_dom"/>
</dbReference>
<evidence type="ECO:0000256" key="9">
    <source>
        <dbReference type="ARBA" id="ARBA00022989"/>
    </source>
</evidence>
<feature type="transmembrane region" description="Helical" evidence="13">
    <location>
        <begin position="699"/>
        <end position="723"/>
    </location>
</feature>
<dbReference type="PANTHER" id="PTHR43394">
    <property type="entry name" value="ATP-DEPENDENT PERMEASE MDL1, MITOCHONDRIAL"/>
    <property type="match status" value="1"/>
</dbReference>
<evidence type="ECO:0000256" key="2">
    <source>
        <dbReference type="ARBA" id="ARBA00007577"/>
    </source>
</evidence>
<feature type="compositionally biased region" description="Polar residues" evidence="12">
    <location>
        <begin position="573"/>
        <end position="585"/>
    </location>
</feature>
<dbReference type="InterPro" id="IPR017871">
    <property type="entry name" value="ABC_transporter-like_CS"/>
</dbReference>
<organism evidence="16 17">
    <name type="scientific">Rhodotorula mucilaginosa</name>
    <name type="common">Yeast</name>
    <name type="synonym">Rhodotorula rubra</name>
    <dbReference type="NCBI Taxonomy" id="5537"/>
    <lineage>
        <taxon>Eukaryota</taxon>
        <taxon>Fungi</taxon>
        <taxon>Dikarya</taxon>
        <taxon>Basidiomycota</taxon>
        <taxon>Pucciniomycotina</taxon>
        <taxon>Microbotryomycetes</taxon>
        <taxon>Sporidiobolales</taxon>
        <taxon>Sporidiobolaceae</taxon>
        <taxon>Rhodotorula</taxon>
    </lineage>
</organism>
<dbReference type="InterPro" id="IPR039421">
    <property type="entry name" value="Type_1_exporter"/>
</dbReference>
<feature type="region of interest" description="Disordered" evidence="12">
    <location>
        <begin position="370"/>
        <end position="397"/>
    </location>
</feature>
<dbReference type="InterPro" id="IPR036640">
    <property type="entry name" value="ABC1_TM_sf"/>
</dbReference>
<keyword evidence="10 13" id="KW-0472">Membrane</keyword>
<feature type="transmembrane region" description="Helical" evidence="13">
    <location>
        <begin position="1496"/>
        <end position="1522"/>
    </location>
</feature>
<dbReference type="CDD" id="cd03249">
    <property type="entry name" value="ABC_MTABC3_MDL1_MDL2"/>
    <property type="match status" value="2"/>
</dbReference>
<dbReference type="Gene3D" id="3.40.50.300">
    <property type="entry name" value="P-loop containing nucleotide triphosphate hydrolases"/>
    <property type="match status" value="2"/>
</dbReference>
<evidence type="ECO:0000256" key="13">
    <source>
        <dbReference type="SAM" id="Phobius"/>
    </source>
</evidence>
<feature type="region of interest" description="Disordered" evidence="12">
    <location>
        <begin position="555"/>
        <end position="605"/>
    </location>
</feature>
<dbReference type="CDD" id="cd18578">
    <property type="entry name" value="ABC_6TM_Pgp_ABCB1_D2_like"/>
    <property type="match status" value="1"/>
</dbReference>
<keyword evidence="6" id="KW-0547">Nucleotide-binding</keyword>
<feature type="region of interest" description="Disordered" evidence="12">
    <location>
        <begin position="617"/>
        <end position="648"/>
    </location>
</feature>
<accession>A0A9P6VXZ2</accession>
<dbReference type="SUPFAM" id="SSF90123">
    <property type="entry name" value="ABC transporter transmembrane region"/>
    <property type="match status" value="2"/>
</dbReference>
<evidence type="ECO:0000256" key="3">
    <source>
        <dbReference type="ARBA" id="ARBA00022448"/>
    </source>
</evidence>
<feature type="domain" description="ABC transporter" evidence="14">
    <location>
        <begin position="1031"/>
        <end position="1276"/>
    </location>
</feature>
<feature type="transmembrane region" description="Helical" evidence="13">
    <location>
        <begin position="853"/>
        <end position="875"/>
    </location>
</feature>
<dbReference type="Pfam" id="PF00664">
    <property type="entry name" value="ABC_membrane"/>
    <property type="match status" value="2"/>
</dbReference>
<feature type="transmembrane region" description="Helical" evidence="13">
    <location>
        <begin position="1607"/>
        <end position="1630"/>
    </location>
</feature>
<dbReference type="CDD" id="cd18577">
    <property type="entry name" value="ABC_6TM_Pgp_ABCB1_D1_like"/>
    <property type="match status" value="1"/>
</dbReference>
<comment type="subcellular location">
    <subcellularLocation>
        <location evidence="1">Membrane</location>
        <topology evidence="1">Multi-pass membrane protein</topology>
    </subcellularLocation>
</comment>
<keyword evidence="4 13" id="KW-0812">Transmembrane</keyword>